<evidence type="ECO:0000313" key="2">
    <source>
        <dbReference type="EMBL" id="KAB7498320.1"/>
    </source>
</evidence>
<dbReference type="Gene3D" id="3.40.50.1910">
    <property type="match status" value="1"/>
</dbReference>
<dbReference type="Gene3D" id="3.40.50.2060">
    <property type="match status" value="1"/>
</dbReference>
<sequence>MASLRQKQIASVRQMVNLNTGCTIPSLGSETVFSVLIYDRHGQDIISPLLSVKELREMGVTLHLLLHSERGEIPDVPAIYFCQPTEENLVRIGQDFTDGLYSSYYLNFTSPISRQKMEDLAQTALQANCQASIKKVYDQYVNFICLEENMFCLKHQGSDSISYHGQVPVIRCQSGNASQMVAERLDKKLRENLRDTRNSFFTGLSSDAFATGQLSFHRPLLVLLDRNIDLSSPLHHTWTYQALTHDLLNLSLNRVYLPQTENVPVGKKPKNKEYELSNADSFWVNHKSSPFPMVAAAVETELEDYKSSEEKIKGLKSDFPASQPEDFFNDNTAILTSAITSLPELLKRKANIDKHMSIAMGLLNCIKNRKLDVYFELEEKLMARTALEKPLLEVIRDPEMGSANDKLRLFLIFYLCATEVNATELKDYTDALKEAGVNLEAFTYIKRWKSLLKMTAAPSEYTGGVAKTVSMFSKLMNQGSSIVVEGVKNFVLKENKLPITRIVDNLMELKNCEEERRFFDAVVFVVGGGNYMEFTNLSLYAKNKATSSPKRLVYGCTDVVNAEQFLAQLCKLGAAIA</sequence>
<comment type="similarity">
    <text evidence="1">Belongs to the STXBP/unc-18/SEC1 family.</text>
</comment>
<dbReference type="InterPro" id="IPR043127">
    <property type="entry name" value="Sec-1-like_dom3a"/>
</dbReference>
<gene>
    <name evidence="2" type="primary">Scfd1</name>
    <name evidence="2" type="ORF">Anas_05298</name>
</gene>
<dbReference type="Gene3D" id="3.90.830.10">
    <property type="entry name" value="Syntaxin Binding Protein 1, Chain A, domain 2"/>
    <property type="match status" value="1"/>
</dbReference>
<keyword evidence="3" id="KW-1185">Reference proteome</keyword>
<evidence type="ECO:0000313" key="3">
    <source>
        <dbReference type="Proteomes" id="UP000326759"/>
    </source>
</evidence>
<dbReference type="Pfam" id="PF00995">
    <property type="entry name" value="Sec1"/>
    <property type="match status" value="2"/>
</dbReference>
<dbReference type="Gene3D" id="1.25.40.60">
    <property type="match status" value="1"/>
</dbReference>
<dbReference type="InterPro" id="IPR043154">
    <property type="entry name" value="Sec-1-like_dom1"/>
</dbReference>
<accession>A0A5N5T083</accession>
<dbReference type="InterPro" id="IPR027482">
    <property type="entry name" value="Sec1-like_dom2"/>
</dbReference>
<dbReference type="PANTHER" id="PTHR11679">
    <property type="entry name" value="VESICLE PROTEIN SORTING-ASSOCIATED"/>
    <property type="match status" value="1"/>
</dbReference>
<reference evidence="2 3" key="1">
    <citation type="journal article" date="2019" name="PLoS Biol.">
        <title>Sex chromosomes control vertical transmission of feminizing Wolbachia symbionts in an isopod.</title>
        <authorList>
            <person name="Becking T."/>
            <person name="Chebbi M.A."/>
            <person name="Giraud I."/>
            <person name="Moumen B."/>
            <person name="Laverre T."/>
            <person name="Caubet Y."/>
            <person name="Peccoud J."/>
            <person name="Gilbert C."/>
            <person name="Cordaux R."/>
        </authorList>
    </citation>
    <scope>NUCLEOTIDE SEQUENCE [LARGE SCALE GENOMIC DNA]</scope>
    <source>
        <strain evidence="2">ANa2</strain>
        <tissue evidence="2">Whole body excluding digestive tract and cuticle</tissue>
    </source>
</reference>
<dbReference type="InterPro" id="IPR001619">
    <property type="entry name" value="Sec1-like"/>
</dbReference>
<organism evidence="2 3">
    <name type="scientific">Armadillidium nasatum</name>
    <dbReference type="NCBI Taxonomy" id="96803"/>
    <lineage>
        <taxon>Eukaryota</taxon>
        <taxon>Metazoa</taxon>
        <taxon>Ecdysozoa</taxon>
        <taxon>Arthropoda</taxon>
        <taxon>Crustacea</taxon>
        <taxon>Multicrustacea</taxon>
        <taxon>Malacostraca</taxon>
        <taxon>Eumalacostraca</taxon>
        <taxon>Peracarida</taxon>
        <taxon>Isopoda</taxon>
        <taxon>Oniscidea</taxon>
        <taxon>Crinocheta</taxon>
        <taxon>Armadillidiidae</taxon>
        <taxon>Armadillidium</taxon>
    </lineage>
</organism>
<dbReference type="SUPFAM" id="SSF56815">
    <property type="entry name" value="Sec1/munc18-like (SM) proteins"/>
    <property type="match status" value="1"/>
</dbReference>
<dbReference type="InterPro" id="IPR036045">
    <property type="entry name" value="Sec1-like_sf"/>
</dbReference>
<dbReference type="AlphaFoldDB" id="A0A5N5T083"/>
<proteinExistence type="inferred from homology"/>
<evidence type="ECO:0000256" key="1">
    <source>
        <dbReference type="ARBA" id="ARBA00009884"/>
    </source>
</evidence>
<protein>
    <submittedName>
        <fullName evidence="2">Sec1 family domain-containing protein 1</fullName>
    </submittedName>
</protein>
<comment type="caution">
    <text evidence="2">The sequence shown here is derived from an EMBL/GenBank/DDBJ whole genome shotgun (WGS) entry which is preliminary data.</text>
</comment>
<name>A0A5N5T083_9CRUS</name>
<dbReference type="GO" id="GO:0016192">
    <property type="term" value="P:vesicle-mediated transport"/>
    <property type="evidence" value="ECO:0007669"/>
    <property type="project" value="InterPro"/>
</dbReference>
<dbReference type="Proteomes" id="UP000326759">
    <property type="component" value="Unassembled WGS sequence"/>
</dbReference>
<dbReference type="FunFam" id="1.25.40.60:FF:000002">
    <property type="entry name" value="Sec1 family domain containing 1"/>
    <property type="match status" value="1"/>
</dbReference>
<dbReference type="OrthoDB" id="10251230at2759"/>
<dbReference type="EMBL" id="SEYY01019380">
    <property type="protein sequence ID" value="KAB7498320.1"/>
    <property type="molecule type" value="Genomic_DNA"/>
</dbReference>
<dbReference type="PIRSF" id="PIRSF005715">
    <property type="entry name" value="VPS45_Sec1"/>
    <property type="match status" value="1"/>
</dbReference>